<dbReference type="SUPFAM" id="SSF143100">
    <property type="entry name" value="TTHA1013/TTHA0281-like"/>
    <property type="match status" value="1"/>
</dbReference>
<dbReference type="AlphaFoldDB" id="A0A6N8DUK9"/>
<reference evidence="2 3" key="1">
    <citation type="submission" date="2019-11" db="EMBL/GenBank/DDBJ databases">
        <title>Whole-genome sequence of a Rhodoblastus acidophilus DSM 142.</title>
        <authorList>
            <person name="Kyndt J.A."/>
            <person name="Meyer T.E."/>
        </authorList>
    </citation>
    <scope>NUCLEOTIDE SEQUENCE [LARGE SCALE GENOMIC DNA]</scope>
    <source>
        <strain evidence="2 3">DSM 142</strain>
    </source>
</reference>
<dbReference type="Pfam" id="PF15919">
    <property type="entry name" value="HicB_lk_antitox"/>
    <property type="match status" value="1"/>
</dbReference>
<comment type="caution">
    <text evidence="2">The sequence shown here is derived from an EMBL/GenBank/DDBJ whole genome shotgun (WGS) entry which is preliminary data.</text>
</comment>
<dbReference type="InterPro" id="IPR031807">
    <property type="entry name" value="HicB-like"/>
</dbReference>
<feature type="domain" description="HicB-like antitoxin of toxin-antitoxin system" evidence="1">
    <location>
        <begin position="40"/>
        <end position="154"/>
    </location>
</feature>
<dbReference type="Gene3D" id="3.30.160.250">
    <property type="match status" value="1"/>
</dbReference>
<protein>
    <recommendedName>
        <fullName evidence="1">HicB-like antitoxin of toxin-antitoxin system domain-containing protein</fullName>
    </recommendedName>
</protein>
<evidence type="ECO:0000313" key="2">
    <source>
        <dbReference type="EMBL" id="MTV33275.1"/>
    </source>
</evidence>
<dbReference type="OrthoDB" id="9807959at2"/>
<name>A0A6N8DUK9_RHOAC</name>
<dbReference type="CDD" id="cd22231">
    <property type="entry name" value="RHH_NikR_HicB-like"/>
    <property type="match status" value="1"/>
</dbReference>
<proteinExistence type="predicted"/>
<sequence length="213" mass="22103">MLGRHRPGAGEACATAPHTYVCLSVHLVVKGKTTMPTYIAIITPTASGYQAAFADFPGLEARGASLDALRIEAEGVLEDHLAAAFGQEAVPQASTLEQAASKAPEGATLLAVTVTAPKSRAVSINITIPENLLAAIDRAAGAHNMSRSRYLAKAVEASVTGRRHSGVELPLNDEVLAAVDKAAQAHKMNRLTFLSGVIEVAVGAQKGHGRTHA</sequence>
<dbReference type="Proteomes" id="UP000439113">
    <property type="component" value="Unassembled WGS sequence"/>
</dbReference>
<organism evidence="2 3">
    <name type="scientific">Rhodoblastus acidophilus</name>
    <name type="common">Rhodopseudomonas acidophila</name>
    <dbReference type="NCBI Taxonomy" id="1074"/>
    <lineage>
        <taxon>Bacteria</taxon>
        <taxon>Pseudomonadati</taxon>
        <taxon>Pseudomonadota</taxon>
        <taxon>Alphaproteobacteria</taxon>
        <taxon>Hyphomicrobiales</taxon>
        <taxon>Rhodoblastaceae</taxon>
        <taxon>Rhodoblastus</taxon>
    </lineage>
</organism>
<dbReference type="EMBL" id="WNKS01000032">
    <property type="protein sequence ID" value="MTV33275.1"/>
    <property type="molecule type" value="Genomic_DNA"/>
</dbReference>
<gene>
    <name evidence="2" type="ORF">GJ654_20060</name>
</gene>
<evidence type="ECO:0000313" key="3">
    <source>
        <dbReference type="Proteomes" id="UP000439113"/>
    </source>
</evidence>
<accession>A0A6N8DUK9</accession>
<evidence type="ECO:0000259" key="1">
    <source>
        <dbReference type="Pfam" id="PF15919"/>
    </source>
</evidence>
<dbReference type="InterPro" id="IPR035069">
    <property type="entry name" value="TTHA1013/TTHA0281-like"/>
</dbReference>